<dbReference type="SUPFAM" id="SSF53244">
    <property type="entry name" value="MurD-like peptide ligases, peptide-binding domain"/>
    <property type="match status" value="1"/>
</dbReference>
<evidence type="ECO:0000256" key="8">
    <source>
        <dbReference type="ARBA" id="ARBA00022842"/>
    </source>
</evidence>
<accession>A0A1U7J3A1</accession>
<dbReference type="GO" id="GO:0005737">
    <property type="term" value="C:cytoplasm"/>
    <property type="evidence" value="ECO:0007669"/>
    <property type="project" value="TreeGrafter"/>
</dbReference>
<dbReference type="STRING" id="549789.NIES30_16300"/>
<dbReference type="InterPro" id="IPR001645">
    <property type="entry name" value="Folylpolyglutamate_synth"/>
</dbReference>
<reference evidence="12 13" key="1">
    <citation type="submission" date="2016-11" db="EMBL/GenBank/DDBJ databases">
        <title>Draft Genome Sequences of Nine Cyanobacterial Strains from Diverse Habitats.</title>
        <authorList>
            <person name="Zhu T."/>
            <person name="Hou S."/>
            <person name="Lu X."/>
            <person name="Hess W.R."/>
        </authorList>
    </citation>
    <scope>NUCLEOTIDE SEQUENCE [LARGE SCALE GENOMIC DNA]</scope>
    <source>
        <strain evidence="12 13">NIES-30</strain>
    </source>
</reference>
<feature type="domain" description="Mur ligase central" evidence="11">
    <location>
        <begin position="52"/>
        <end position="267"/>
    </location>
</feature>
<dbReference type="EMBL" id="MRCG01000012">
    <property type="protein sequence ID" value="OKH46655.1"/>
    <property type="molecule type" value="Genomic_DNA"/>
</dbReference>
<evidence type="ECO:0000256" key="4">
    <source>
        <dbReference type="ARBA" id="ARBA00022598"/>
    </source>
</evidence>
<dbReference type="InterPro" id="IPR018109">
    <property type="entry name" value="Folylpolyglutamate_synth_CS"/>
</dbReference>
<evidence type="ECO:0000256" key="5">
    <source>
        <dbReference type="ARBA" id="ARBA00022723"/>
    </source>
</evidence>
<keyword evidence="13" id="KW-1185">Reference proteome</keyword>
<dbReference type="AlphaFoldDB" id="A0A1U7J3A1"/>
<dbReference type="InterPro" id="IPR036565">
    <property type="entry name" value="Mur-like_cat_sf"/>
</dbReference>
<organism evidence="12 13">
    <name type="scientific">Phormidium tenue NIES-30</name>
    <dbReference type="NCBI Taxonomy" id="549789"/>
    <lineage>
        <taxon>Bacteria</taxon>
        <taxon>Bacillati</taxon>
        <taxon>Cyanobacteriota</taxon>
        <taxon>Cyanophyceae</taxon>
        <taxon>Oscillatoriophycideae</taxon>
        <taxon>Oscillatoriales</taxon>
        <taxon>Oscillatoriaceae</taxon>
        <taxon>Phormidium</taxon>
    </lineage>
</organism>
<gene>
    <name evidence="12" type="ORF">NIES30_16300</name>
</gene>
<evidence type="ECO:0000259" key="11">
    <source>
        <dbReference type="Pfam" id="PF08245"/>
    </source>
</evidence>
<comment type="catalytic activity">
    <reaction evidence="9">
        <text>(6S)-5,6,7,8-tetrahydrofolyl-(gamma-L-Glu)(n) + L-glutamate + ATP = (6S)-5,6,7,8-tetrahydrofolyl-(gamma-L-Glu)(n+1) + ADP + phosphate + H(+)</text>
        <dbReference type="Rhea" id="RHEA:10580"/>
        <dbReference type="Rhea" id="RHEA-COMP:14738"/>
        <dbReference type="Rhea" id="RHEA-COMP:14740"/>
        <dbReference type="ChEBI" id="CHEBI:15378"/>
        <dbReference type="ChEBI" id="CHEBI:29985"/>
        <dbReference type="ChEBI" id="CHEBI:30616"/>
        <dbReference type="ChEBI" id="CHEBI:43474"/>
        <dbReference type="ChEBI" id="CHEBI:141005"/>
        <dbReference type="ChEBI" id="CHEBI:456216"/>
        <dbReference type="EC" id="6.3.2.17"/>
    </reaction>
</comment>
<keyword evidence="7 10" id="KW-0067">ATP-binding</keyword>
<dbReference type="InterPro" id="IPR013221">
    <property type="entry name" value="Mur_ligase_cen"/>
</dbReference>
<dbReference type="PANTHER" id="PTHR11136:SF0">
    <property type="entry name" value="DIHYDROFOLATE SYNTHETASE-RELATED"/>
    <property type="match status" value="1"/>
</dbReference>
<dbReference type="SUPFAM" id="SSF53623">
    <property type="entry name" value="MurD-like peptide ligases, catalytic domain"/>
    <property type="match status" value="1"/>
</dbReference>
<name>A0A1U7J3A1_9CYAN</name>
<evidence type="ECO:0000313" key="12">
    <source>
        <dbReference type="EMBL" id="OKH46655.1"/>
    </source>
</evidence>
<comment type="cofactor">
    <cofactor evidence="1">
        <name>Mg(2+)</name>
        <dbReference type="ChEBI" id="CHEBI:18420"/>
    </cofactor>
</comment>
<dbReference type="GO" id="GO:0005524">
    <property type="term" value="F:ATP binding"/>
    <property type="evidence" value="ECO:0007669"/>
    <property type="project" value="UniProtKB-KW"/>
</dbReference>
<evidence type="ECO:0000313" key="13">
    <source>
        <dbReference type="Proteomes" id="UP000185557"/>
    </source>
</evidence>
<evidence type="ECO:0000256" key="3">
    <source>
        <dbReference type="ARBA" id="ARBA00013025"/>
    </source>
</evidence>
<dbReference type="GO" id="GO:0046872">
    <property type="term" value="F:metal ion binding"/>
    <property type="evidence" value="ECO:0007669"/>
    <property type="project" value="UniProtKB-KW"/>
</dbReference>
<dbReference type="Pfam" id="PF08245">
    <property type="entry name" value="Mur_ligase_M"/>
    <property type="match status" value="1"/>
</dbReference>
<evidence type="ECO:0000256" key="6">
    <source>
        <dbReference type="ARBA" id="ARBA00022741"/>
    </source>
</evidence>
<evidence type="ECO:0000256" key="10">
    <source>
        <dbReference type="PIRNR" id="PIRNR001563"/>
    </source>
</evidence>
<dbReference type="GO" id="GO:0008841">
    <property type="term" value="F:dihydrofolate synthase activity"/>
    <property type="evidence" value="ECO:0007669"/>
    <property type="project" value="TreeGrafter"/>
</dbReference>
<evidence type="ECO:0000256" key="1">
    <source>
        <dbReference type="ARBA" id="ARBA00001946"/>
    </source>
</evidence>
<dbReference type="Gene3D" id="3.40.1190.10">
    <property type="entry name" value="Mur-like, catalytic domain"/>
    <property type="match status" value="1"/>
</dbReference>
<dbReference type="FunFam" id="3.40.1190.10:FF:000011">
    <property type="entry name" value="Folylpolyglutamate synthase/dihydrofolate synthase"/>
    <property type="match status" value="1"/>
</dbReference>
<evidence type="ECO:0000256" key="7">
    <source>
        <dbReference type="ARBA" id="ARBA00022840"/>
    </source>
</evidence>
<dbReference type="GO" id="GO:0004326">
    <property type="term" value="F:tetrahydrofolylpolyglutamate synthase activity"/>
    <property type="evidence" value="ECO:0007669"/>
    <property type="project" value="UniProtKB-EC"/>
</dbReference>
<keyword evidence="5" id="KW-0479">Metal-binding</keyword>
<dbReference type="NCBIfam" id="TIGR01499">
    <property type="entry name" value="folC"/>
    <property type="match status" value="1"/>
</dbReference>
<dbReference type="EC" id="6.3.2.17" evidence="3"/>
<dbReference type="Proteomes" id="UP000185557">
    <property type="component" value="Unassembled WGS sequence"/>
</dbReference>
<dbReference type="PROSITE" id="PS01012">
    <property type="entry name" value="FOLYLPOLYGLU_SYNT_2"/>
    <property type="match status" value="1"/>
</dbReference>
<keyword evidence="4 10" id="KW-0436">Ligase</keyword>
<evidence type="ECO:0000256" key="9">
    <source>
        <dbReference type="ARBA" id="ARBA00047493"/>
    </source>
</evidence>
<keyword evidence="8" id="KW-0460">Magnesium</keyword>
<evidence type="ECO:0000256" key="2">
    <source>
        <dbReference type="ARBA" id="ARBA00008276"/>
    </source>
</evidence>
<proteinExistence type="inferred from homology"/>
<dbReference type="InterPro" id="IPR036615">
    <property type="entry name" value="Mur_ligase_C_dom_sf"/>
</dbReference>
<dbReference type="PIRSF" id="PIRSF001563">
    <property type="entry name" value="Folylpolyglu_synth"/>
    <property type="match status" value="1"/>
</dbReference>
<comment type="caution">
    <text evidence="12">The sequence shown here is derived from an EMBL/GenBank/DDBJ whole genome shotgun (WGS) entry which is preliminary data.</text>
</comment>
<protein>
    <recommendedName>
        <fullName evidence="3">tetrahydrofolate synthase</fullName>
        <ecNumber evidence="3">6.3.2.17</ecNumber>
    </recommendedName>
</protein>
<dbReference type="PANTHER" id="PTHR11136">
    <property type="entry name" value="FOLYLPOLYGLUTAMATE SYNTHASE-RELATED"/>
    <property type="match status" value="1"/>
</dbReference>
<keyword evidence="6 10" id="KW-0547">Nucleotide-binding</keyword>
<dbReference type="Gene3D" id="3.90.190.20">
    <property type="entry name" value="Mur ligase, C-terminal domain"/>
    <property type="match status" value="1"/>
</dbReference>
<comment type="similarity">
    <text evidence="2 10">Belongs to the folylpolyglutamate synthase family.</text>
</comment>
<sequence length="446" mass="47701">MPVYQPQIEQEQQIESLLAPFGRFGVELGLERIQRLLEALGSPQQRVPLVHVAGTNGKGSVCAYLAAVLGAAGYRVGRYTSPHLVSWRERIEVNGEPIAAEDLVTRLKQVVVAIDPAQPSPTQFEVFTAAAWLHFAEAGVDVAVMEVGLGGRLDATNVVDAPLVSVITSLSREHWQRLGPTLADIAREKAGVLKPGRPAVVGPLPSEAEAVVQARLAELSCPAVWAVPAVPLEAGTVRYGNGDEAISYPLALLGEHQLTNSAIAIATLLTLRTQGWHISDDAIAQGMANARWPGRLQWVTWGEDSLGCLLLIDGAHNPAAAKVLRQYVDSWWADQPGNPVGTAWLMGMLSTKDHSDIFAALLRPGDALHLVPVPGHETAAPEDLAAIARSVCPELAQCEIHNSLRDGLMAIAQSPAQLKVLCGSLYLIGHFLATEPYRDVDAANTL</sequence>
<dbReference type="OrthoDB" id="9809356at2"/>